<dbReference type="AlphaFoldDB" id="A0A8J3XJ15"/>
<protein>
    <submittedName>
        <fullName evidence="2">Uncharacterized protein</fullName>
    </submittedName>
</protein>
<dbReference type="Proteomes" id="UP000622547">
    <property type="component" value="Unassembled WGS sequence"/>
</dbReference>
<feature type="region of interest" description="Disordered" evidence="1">
    <location>
        <begin position="86"/>
        <end position="107"/>
    </location>
</feature>
<evidence type="ECO:0000313" key="3">
    <source>
        <dbReference type="Proteomes" id="UP000622547"/>
    </source>
</evidence>
<keyword evidence="3" id="KW-1185">Reference proteome</keyword>
<dbReference type="EMBL" id="BOOP01000048">
    <property type="protein sequence ID" value="GII42949.1"/>
    <property type="molecule type" value="Genomic_DNA"/>
</dbReference>
<name>A0A8J3XJ15_9ACTN</name>
<proteinExistence type="predicted"/>
<evidence type="ECO:0000256" key="1">
    <source>
        <dbReference type="SAM" id="MobiDB-lite"/>
    </source>
</evidence>
<evidence type="ECO:0000313" key="2">
    <source>
        <dbReference type="EMBL" id="GII42949.1"/>
    </source>
</evidence>
<accession>A0A8J3XJ15</accession>
<dbReference type="RefSeq" id="WP_204078361.1">
    <property type="nucleotide sequence ID" value="NZ_BOOP01000048.1"/>
</dbReference>
<sequence>MRLQTLLLPHVVDGQKVTEPFAFIVDQAPSSAAAAAYADEILTSQWRDFAAQCGARAVIVTPETVQVGSEQAEPITLPVSLELVDPEDESDTHVPDDADPAEYGTPPATGYRLVSLAEVIARGFHETYERLAPTYGYTTRRESAVLWNDVPASNKALMVATVQSLLDQGVISRSGG</sequence>
<reference evidence="2 3" key="1">
    <citation type="submission" date="2021-01" db="EMBL/GenBank/DDBJ databases">
        <title>Whole genome shotgun sequence of Planotetraspora phitsanulokensis NBRC 104273.</title>
        <authorList>
            <person name="Komaki H."/>
            <person name="Tamura T."/>
        </authorList>
    </citation>
    <scope>NUCLEOTIDE SEQUENCE [LARGE SCALE GENOMIC DNA]</scope>
    <source>
        <strain evidence="2 3">NBRC 104273</strain>
    </source>
</reference>
<gene>
    <name evidence="2" type="ORF">Pph01_79520</name>
</gene>
<comment type="caution">
    <text evidence="2">The sequence shown here is derived from an EMBL/GenBank/DDBJ whole genome shotgun (WGS) entry which is preliminary data.</text>
</comment>
<organism evidence="2 3">
    <name type="scientific">Planotetraspora phitsanulokensis</name>
    <dbReference type="NCBI Taxonomy" id="575192"/>
    <lineage>
        <taxon>Bacteria</taxon>
        <taxon>Bacillati</taxon>
        <taxon>Actinomycetota</taxon>
        <taxon>Actinomycetes</taxon>
        <taxon>Streptosporangiales</taxon>
        <taxon>Streptosporangiaceae</taxon>
        <taxon>Planotetraspora</taxon>
    </lineage>
</organism>